<name>A0A521EA46_9BACL</name>
<evidence type="ECO:0000256" key="1">
    <source>
        <dbReference type="SAM" id="Phobius"/>
    </source>
</evidence>
<sequence>MLLFTILFSLLFLTLYPSAWKHGGKGFYWVQLLRWVAGLLYSAWTFYVKLVDQTPEAMLANFAWIVAVSLLIDSLWLASGKWERRIGQLTSVAILLGVAYFLLIYPITIAQDQYEFVDAKVSKEKLEPMNEKHLPVVPREYAEYKIEKVLGKVKNYFFYDLGELAIQKIDNQLYWVAPIEYKGFFKWWQGDTVPGYIRVSAEDQRATAEVVKARMKYVPSAWLGENLYRRVRAQYPDVVLMNASFEPDEKGKPYYAVSYGSYEKYRRVRDVEGVILFDPSNGEMKKYARNKVPAFVDQVIPADVAIERNQWFGKYKHGFLNSLFGKRDVHIPTEWDEGEDEVIAAFDRSMRMHWVTDHTRDEEDAGSMVGYTMMDSRTGKITYYTGVDGLLNGSSAANVVSKTFKEKQWEAPAPILYNVYGENTWVLPVLDGNDVFRKVMLVNARDEKVYAYGDTKREALNKYQYAISTNLENDEATPTNQSEQKKEKGKVIAVYKDRISEENVVVQFLIEGNDKIFTVNSSKFPYAVFLEKGHKVAFSYLETKEKVVAVKTFQNESLDNKGKKKKDE</sequence>
<evidence type="ECO:0008006" key="4">
    <source>
        <dbReference type="Google" id="ProtNLM"/>
    </source>
</evidence>
<organism evidence="2 3">
    <name type="scientific">Melghirimyces algeriensis</name>
    <dbReference type="NCBI Taxonomy" id="910412"/>
    <lineage>
        <taxon>Bacteria</taxon>
        <taxon>Bacillati</taxon>
        <taxon>Bacillota</taxon>
        <taxon>Bacilli</taxon>
        <taxon>Bacillales</taxon>
        <taxon>Thermoactinomycetaceae</taxon>
        <taxon>Melghirimyces</taxon>
    </lineage>
</organism>
<dbReference type="AlphaFoldDB" id="A0A521EA46"/>
<accession>A0A521EA46</accession>
<dbReference type="Proteomes" id="UP000315636">
    <property type="component" value="Unassembled WGS sequence"/>
</dbReference>
<feature type="transmembrane region" description="Helical" evidence="1">
    <location>
        <begin position="59"/>
        <end position="79"/>
    </location>
</feature>
<feature type="transmembrane region" description="Helical" evidence="1">
    <location>
        <begin position="27"/>
        <end position="47"/>
    </location>
</feature>
<keyword evidence="3" id="KW-1185">Reference proteome</keyword>
<evidence type="ECO:0000313" key="3">
    <source>
        <dbReference type="Proteomes" id="UP000315636"/>
    </source>
</evidence>
<protein>
    <recommendedName>
        <fullName evidence="4">DUF3981 domain-containing protein</fullName>
    </recommendedName>
</protein>
<gene>
    <name evidence="2" type="ORF">SAMN06264849_108130</name>
</gene>
<dbReference type="EMBL" id="FXTI01000008">
    <property type="protein sequence ID" value="SMO80794.1"/>
    <property type="molecule type" value="Genomic_DNA"/>
</dbReference>
<keyword evidence="1" id="KW-0812">Transmembrane</keyword>
<reference evidence="2 3" key="1">
    <citation type="submission" date="2017-05" db="EMBL/GenBank/DDBJ databases">
        <authorList>
            <person name="Varghese N."/>
            <person name="Submissions S."/>
        </authorList>
    </citation>
    <scope>NUCLEOTIDE SEQUENCE [LARGE SCALE GENOMIC DNA]</scope>
    <source>
        <strain evidence="2 3">DSM 45474</strain>
    </source>
</reference>
<dbReference type="OrthoDB" id="3169575at2"/>
<feature type="transmembrane region" description="Helical" evidence="1">
    <location>
        <begin position="85"/>
        <end position="105"/>
    </location>
</feature>
<dbReference type="RefSeq" id="WP_142506089.1">
    <property type="nucleotide sequence ID" value="NZ_FXTI01000008.1"/>
</dbReference>
<keyword evidence="1" id="KW-0472">Membrane</keyword>
<proteinExistence type="predicted"/>
<evidence type="ECO:0000313" key="2">
    <source>
        <dbReference type="EMBL" id="SMO80794.1"/>
    </source>
</evidence>
<keyword evidence="1" id="KW-1133">Transmembrane helix</keyword>